<dbReference type="GO" id="GO:0005802">
    <property type="term" value="C:trans-Golgi network"/>
    <property type="evidence" value="ECO:0007669"/>
    <property type="project" value="TreeGrafter"/>
</dbReference>
<dbReference type="EMBL" id="UZAN01047681">
    <property type="protein sequence ID" value="VDP85661.1"/>
    <property type="molecule type" value="Genomic_DNA"/>
</dbReference>
<evidence type="ECO:0000313" key="7">
    <source>
        <dbReference type="WBParaSite" id="ECPE_0000963701-mRNA-1"/>
    </source>
</evidence>
<feature type="domain" description="P/Homo B" evidence="4">
    <location>
        <begin position="150"/>
        <end position="211"/>
    </location>
</feature>
<dbReference type="GO" id="GO:0004252">
    <property type="term" value="F:serine-type endopeptidase activity"/>
    <property type="evidence" value="ECO:0007669"/>
    <property type="project" value="InterPro"/>
</dbReference>
<dbReference type="GO" id="GO:0016485">
    <property type="term" value="P:protein processing"/>
    <property type="evidence" value="ECO:0007669"/>
    <property type="project" value="TreeGrafter"/>
</dbReference>
<name>A0A183ARM2_9TREM</name>
<dbReference type="PANTHER" id="PTHR42884">
    <property type="entry name" value="PROPROTEIN CONVERTASE SUBTILISIN/KEXIN-RELATED"/>
    <property type="match status" value="1"/>
</dbReference>
<dbReference type="WBParaSite" id="ECPE_0000963701-mRNA-1">
    <property type="protein sequence ID" value="ECPE_0000963701-mRNA-1"/>
    <property type="gene ID" value="ECPE_0000963701"/>
</dbReference>
<evidence type="ECO:0000313" key="5">
    <source>
        <dbReference type="EMBL" id="VDP85661.1"/>
    </source>
</evidence>
<dbReference type="Gene3D" id="2.60.120.260">
    <property type="entry name" value="Galactose-binding domain-like"/>
    <property type="match status" value="1"/>
</dbReference>
<reference evidence="5 6" key="2">
    <citation type="submission" date="2018-11" db="EMBL/GenBank/DDBJ databases">
        <authorList>
            <consortium name="Pathogen Informatics"/>
        </authorList>
    </citation>
    <scope>NUCLEOTIDE SEQUENCE [LARGE SCALE GENOMIC DNA]</scope>
    <source>
        <strain evidence="5 6">Egypt</strain>
    </source>
</reference>
<keyword evidence="6" id="KW-1185">Reference proteome</keyword>
<dbReference type="AlphaFoldDB" id="A0A183ARM2"/>
<sequence length="381" mass="42588">MTARDLDLLIPWCSRLPNNEPQDWYVNAAGLLHSVHVGFGLLDCTRLPILAQSWTAVGPLCITRTGSGPKITQDWSKRQAVVPSSSNFTHINSTDDIVNFLKDLGISEQNHKKVAELRKGFETVLNLNVTDTSGTLSGELDSELCHVRLVEKVVVHIQWKQLCRGTTIIWLQSPSGTQTTLLTARPLDYYSGPVSMTFTSVAHLGEPIDGVCAVWEIVSGDDPWMYNFDPENTKQSAQYTPIGGVPFQKFRRKCSVAKQIVAVFMYKTVHAATVPLVQKPTGKCANSIIHEYPDTLRGVVYHIDLEFWGTTEEDSSYEMNAHLLSGLITPIGWRAREMGKGKKLAIDEINSVYEFQRELAFNFTHHFIEDHLPTKSTPMSA</sequence>
<evidence type="ECO:0000256" key="2">
    <source>
        <dbReference type="ARBA" id="ARBA00022801"/>
    </source>
</evidence>
<dbReference type="SUPFAM" id="SSF49785">
    <property type="entry name" value="Galactose-binding domain-like"/>
    <property type="match status" value="1"/>
</dbReference>
<dbReference type="InterPro" id="IPR002884">
    <property type="entry name" value="P_dom"/>
</dbReference>
<evidence type="ECO:0000259" key="4">
    <source>
        <dbReference type="Pfam" id="PF01483"/>
    </source>
</evidence>
<proteinExistence type="predicted"/>
<evidence type="ECO:0000313" key="6">
    <source>
        <dbReference type="Proteomes" id="UP000272942"/>
    </source>
</evidence>
<keyword evidence="3" id="KW-0720">Serine protease</keyword>
<keyword evidence="2" id="KW-0378">Hydrolase</keyword>
<dbReference type="PANTHER" id="PTHR42884:SF14">
    <property type="entry name" value="NEUROENDOCRINE CONVERTASE 1"/>
    <property type="match status" value="1"/>
</dbReference>
<dbReference type="InterPro" id="IPR008979">
    <property type="entry name" value="Galactose-bd-like_sf"/>
</dbReference>
<dbReference type="OrthoDB" id="10018757at2759"/>
<dbReference type="Proteomes" id="UP000272942">
    <property type="component" value="Unassembled WGS sequence"/>
</dbReference>
<evidence type="ECO:0000256" key="1">
    <source>
        <dbReference type="ARBA" id="ARBA00022670"/>
    </source>
</evidence>
<accession>A0A183ARM2</accession>
<dbReference type="GO" id="GO:0000139">
    <property type="term" value="C:Golgi membrane"/>
    <property type="evidence" value="ECO:0007669"/>
    <property type="project" value="TreeGrafter"/>
</dbReference>
<gene>
    <name evidence="5" type="ORF">ECPE_LOCUS9607</name>
</gene>
<dbReference type="Pfam" id="PF01483">
    <property type="entry name" value="P_proprotein"/>
    <property type="match status" value="1"/>
</dbReference>
<reference evidence="7" key="1">
    <citation type="submission" date="2016-06" db="UniProtKB">
        <authorList>
            <consortium name="WormBaseParasite"/>
        </authorList>
    </citation>
    <scope>IDENTIFICATION</scope>
</reference>
<organism evidence="7">
    <name type="scientific">Echinostoma caproni</name>
    <dbReference type="NCBI Taxonomy" id="27848"/>
    <lineage>
        <taxon>Eukaryota</taxon>
        <taxon>Metazoa</taxon>
        <taxon>Spiralia</taxon>
        <taxon>Lophotrochozoa</taxon>
        <taxon>Platyhelminthes</taxon>
        <taxon>Trematoda</taxon>
        <taxon>Digenea</taxon>
        <taxon>Plagiorchiida</taxon>
        <taxon>Echinostomata</taxon>
        <taxon>Echinostomatoidea</taxon>
        <taxon>Echinostomatidae</taxon>
        <taxon>Echinostoma</taxon>
    </lineage>
</organism>
<evidence type="ECO:0000256" key="3">
    <source>
        <dbReference type="ARBA" id="ARBA00022825"/>
    </source>
</evidence>
<keyword evidence="1" id="KW-0645">Protease</keyword>
<protein>
    <submittedName>
        <fullName evidence="7">P/Homo B domain-containing protein</fullName>
    </submittedName>
</protein>